<sequence length="338" mass="38294">MLSRVANSLYWMSRYIERADNTARLVDVSLQLSLDLQHFDEHTLDSHWLPVVQSAGDETLFSALHPIPTSDAVIEFLVFQTENTNSILSSVMLARENARMVRDQIPNEFWEELNRLYLFLRSAGARASFRSDPTQFFQEIKASALHLQGITHATVVRNEGWRFIQAGKYIERADKTSRILDVRHAAFPARGAPGAITQAGALEWAAVLRSCSAWDAYQALHGAEILPAHVADLLLLSEDFPRSVRFSVQQLNTALRRISGVGDESFSNDAEKLSGRLLAELFYGTTDEIFDQGLHTYIDALQTKLNTIGEALFRTYILHAFQQIEDDQIRQQEEQQQQ</sequence>
<organism evidence="2 3">
    <name type="scientific">Termitidicoccus mucosus</name>
    <dbReference type="NCBI Taxonomy" id="1184151"/>
    <lineage>
        <taxon>Bacteria</taxon>
        <taxon>Pseudomonadati</taxon>
        <taxon>Verrucomicrobiota</taxon>
        <taxon>Opitutia</taxon>
        <taxon>Opitutales</taxon>
        <taxon>Opitutaceae</taxon>
        <taxon>Termitidicoccus</taxon>
    </lineage>
</organism>
<accession>A0A178IMW0</accession>
<evidence type="ECO:0000313" key="3">
    <source>
        <dbReference type="Proteomes" id="UP000078486"/>
    </source>
</evidence>
<reference evidence="2 3" key="1">
    <citation type="submission" date="2016-01" db="EMBL/GenBank/DDBJ databases">
        <title>High potential of lignocellulose degradation of a new Verrucomicrobia species.</title>
        <authorList>
            <person name="Wang Y."/>
            <person name="Shi Y."/>
            <person name="Qiu Z."/>
            <person name="Liu S."/>
            <person name="Yang H."/>
        </authorList>
    </citation>
    <scope>NUCLEOTIDE SEQUENCE [LARGE SCALE GENOMIC DNA]</scope>
    <source>
        <strain evidence="2 3">TSB47</strain>
    </source>
</reference>
<evidence type="ECO:0000259" key="1">
    <source>
        <dbReference type="Pfam" id="PF04168"/>
    </source>
</evidence>
<name>A0A178IMW0_9BACT</name>
<dbReference type="STRING" id="1184151.AW736_06915"/>
<feature type="domain" description="DUF403" evidence="1">
    <location>
        <begin position="1"/>
        <end position="316"/>
    </location>
</feature>
<dbReference type="PANTHER" id="PTHR34595:SF7">
    <property type="entry name" value="SLL1039 PROTEIN"/>
    <property type="match status" value="1"/>
</dbReference>
<dbReference type="Proteomes" id="UP000078486">
    <property type="component" value="Unassembled WGS sequence"/>
</dbReference>
<dbReference type="PANTHER" id="PTHR34595">
    <property type="entry name" value="BLR5612 PROTEIN"/>
    <property type="match status" value="1"/>
</dbReference>
<keyword evidence="3" id="KW-1185">Reference proteome</keyword>
<dbReference type="AlphaFoldDB" id="A0A178IMW0"/>
<proteinExistence type="predicted"/>
<comment type="caution">
    <text evidence="2">The sequence shown here is derived from an EMBL/GenBank/DDBJ whole genome shotgun (WGS) entry which is preliminary data.</text>
</comment>
<protein>
    <recommendedName>
        <fullName evidence="1">DUF403 domain-containing protein</fullName>
    </recommendedName>
</protein>
<gene>
    <name evidence="2" type="ORF">AW736_06915</name>
</gene>
<dbReference type="InterPro" id="IPR051680">
    <property type="entry name" value="ATP-dep_Glu-Cys_Ligase-2"/>
</dbReference>
<dbReference type="InterPro" id="IPR007296">
    <property type="entry name" value="DUF403"/>
</dbReference>
<dbReference type="EMBL" id="LRRQ01000053">
    <property type="protein sequence ID" value="OAM90647.1"/>
    <property type="molecule type" value="Genomic_DNA"/>
</dbReference>
<dbReference type="RefSeq" id="WP_068769451.1">
    <property type="nucleotide sequence ID" value="NZ_CP109796.1"/>
</dbReference>
<dbReference type="Pfam" id="PF04168">
    <property type="entry name" value="Alpha-E"/>
    <property type="match status" value="1"/>
</dbReference>
<dbReference type="OrthoDB" id="9803532at2"/>
<evidence type="ECO:0000313" key="2">
    <source>
        <dbReference type="EMBL" id="OAM90647.1"/>
    </source>
</evidence>